<dbReference type="InterPro" id="IPR046347">
    <property type="entry name" value="bZIP_sf"/>
</dbReference>
<reference evidence="1 2" key="1">
    <citation type="submission" date="2016-04" db="EMBL/GenBank/DDBJ databases">
        <title>The genome of Intoshia linei affirms orthonectids as highly simplified spiralians.</title>
        <authorList>
            <person name="Mikhailov K.V."/>
            <person name="Slusarev G.S."/>
            <person name="Nikitin M.A."/>
            <person name="Logacheva M.D."/>
            <person name="Penin A."/>
            <person name="Aleoshin V."/>
            <person name="Panchin Y.V."/>
        </authorList>
    </citation>
    <scope>NUCLEOTIDE SEQUENCE [LARGE SCALE GENOMIC DNA]</scope>
    <source>
        <strain evidence="1">Intl2013</strain>
        <tissue evidence="1">Whole animal</tissue>
    </source>
</reference>
<name>A0A177B0K0_9BILA</name>
<evidence type="ECO:0000313" key="2">
    <source>
        <dbReference type="Proteomes" id="UP000078046"/>
    </source>
</evidence>
<accession>A0A177B0K0</accession>
<evidence type="ECO:0008006" key="3">
    <source>
        <dbReference type="Google" id="ProtNLM"/>
    </source>
</evidence>
<organism evidence="1 2">
    <name type="scientific">Intoshia linei</name>
    <dbReference type="NCBI Taxonomy" id="1819745"/>
    <lineage>
        <taxon>Eukaryota</taxon>
        <taxon>Metazoa</taxon>
        <taxon>Spiralia</taxon>
        <taxon>Lophotrochozoa</taxon>
        <taxon>Mesozoa</taxon>
        <taxon>Orthonectida</taxon>
        <taxon>Rhopaluridae</taxon>
        <taxon>Intoshia</taxon>
    </lineage>
</organism>
<dbReference type="GO" id="GO:0003700">
    <property type="term" value="F:DNA-binding transcription factor activity"/>
    <property type="evidence" value="ECO:0007669"/>
    <property type="project" value="InterPro"/>
</dbReference>
<gene>
    <name evidence="1" type="ORF">A3Q56_04491</name>
</gene>
<proteinExistence type="predicted"/>
<protein>
    <recommendedName>
        <fullName evidence="3">BZIP domain-containing protein</fullName>
    </recommendedName>
</protein>
<evidence type="ECO:0000313" key="1">
    <source>
        <dbReference type="EMBL" id="OAF67799.1"/>
    </source>
</evidence>
<dbReference type="Proteomes" id="UP000078046">
    <property type="component" value="Unassembled WGS sequence"/>
</dbReference>
<dbReference type="EMBL" id="LWCA01000573">
    <property type="protein sequence ID" value="OAF67799.1"/>
    <property type="molecule type" value="Genomic_DNA"/>
</dbReference>
<dbReference type="Gene3D" id="1.20.5.170">
    <property type="match status" value="1"/>
</dbReference>
<dbReference type="AlphaFoldDB" id="A0A177B0K0"/>
<comment type="caution">
    <text evidence="1">The sequence shown here is derived from an EMBL/GenBank/DDBJ whole genome shotgun (WGS) entry which is preliminary data.</text>
</comment>
<dbReference type="OrthoDB" id="5915954at2759"/>
<keyword evidence="2" id="KW-1185">Reference proteome</keyword>
<sequence length="222" mass="25600">MNKEPSSNMDEKKPFANYVKSQVNGEFKMEKDKQDSNNCNFCHHCGATVSSLSKPCENTKTTWYDDGTSSTSVINNQSCLFDDAKNIKPANDIKVPKGKNGKPNKQPIAITKLKENQDIKECRICEVYRIKRIKNNNSVRKCRNKTKVIDLKKTEILKKLCSEKNDFEMQLDKAISEMKRMHEMCISYGYDLPKNIVTDIDTLLNEFNPNHNDPTYNPKYDK</sequence>
<dbReference type="SUPFAM" id="SSF57959">
    <property type="entry name" value="Leucine zipper domain"/>
    <property type="match status" value="1"/>
</dbReference>